<accession>A0A319DD16</accession>
<dbReference type="GeneID" id="37132851"/>
<feature type="compositionally biased region" description="Polar residues" evidence="1">
    <location>
        <begin position="1"/>
        <end position="10"/>
    </location>
</feature>
<dbReference type="AlphaFoldDB" id="A0A319DD16"/>
<dbReference type="VEuPathDB" id="FungiDB:BO82DRAFT_144755"/>
<protein>
    <submittedName>
        <fullName evidence="2">Uncharacterized protein</fullName>
    </submittedName>
</protein>
<dbReference type="RefSeq" id="XP_025496228.1">
    <property type="nucleotide sequence ID" value="XM_025630110.1"/>
</dbReference>
<dbReference type="Proteomes" id="UP000248340">
    <property type="component" value="Unassembled WGS sequence"/>
</dbReference>
<dbReference type="EMBL" id="KZ821678">
    <property type="protein sequence ID" value="PYH86028.1"/>
    <property type="molecule type" value="Genomic_DNA"/>
</dbReference>
<feature type="compositionally biased region" description="Basic residues" evidence="1">
    <location>
        <begin position="19"/>
        <end position="28"/>
    </location>
</feature>
<reference evidence="2 3" key="1">
    <citation type="submission" date="2016-12" db="EMBL/GenBank/DDBJ databases">
        <title>The genomes of Aspergillus section Nigri reveals drivers in fungal speciation.</title>
        <authorList>
            <consortium name="DOE Joint Genome Institute"/>
            <person name="Vesth T.C."/>
            <person name="Nybo J."/>
            <person name="Theobald S."/>
            <person name="Brandl J."/>
            <person name="Frisvad J.C."/>
            <person name="Nielsen K.F."/>
            <person name="Lyhne E.K."/>
            <person name="Kogle M.E."/>
            <person name="Kuo A."/>
            <person name="Riley R."/>
            <person name="Clum A."/>
            <person name="Nolan M."/>
            <person name="Lipzen A."/>
            <person name="Salamov A."/>
            <person name="Henrissat B."/>
            <person name="Wiebenga A."/>
            <person name="De Vries R.P."/>
            <person name="Grigoriev I.V."/>
            <person name="Mortensen U.H."/>
            <person name="Andersen M.R."/>
            <person name="Baker S.E."/>
        </authorList>
    </citation>
    <scope>NUCLEOTIDE SEQUENCE [LARGE SCALE GENOMIC DNA]</scope>
    <source>
        <strain evidence="2 3">CBS 121591</strain>
    </source>
</reference>
<gene>
    <name evidence="2" type="ORF">BO82DRAFT_144755</name>
</gene>
<keyword evidence="3" id="KW-1185">Reference proteome</keyword>
<organism evidence="2 3">
    <name type="scientific">Aspergillus uvarum CBS 121591</name>
    <dbReference type="NCBI Taxonomy" id="1448315"/>
    <lineage>
        <taxon>Eukaryota</taxon>
        <taxon>Fungi</taxon>
        <taxon>Dikarya</taxon>
        <taxon>Ascomycota</taxon>
        <taxon>Pezizomycotina</taxon>
        <taxon>Eurotiomycetes</taxon>
        <taxon>Eurotiomycetidae</taxon>
        <taxon>Eurotiales</taxon>
        <taxon>Aspergillaceae</taxon>
        <taxon>Aspergillus</taxon>
        <taxon>Aspergillus subgen. Circumdati</taxon>
    </lineage>
</organism>
<feature type="compositionally biased region" description="Basic and acidic residues" evidence="1">
    <location>
        <begin position="35"/>
        <end position="76"/>
    </location>
</feature>
<evidence type="ECO:0000313" key="2">
    <source>
        <dbReference type="EMBL" id="PYH86028.1"/>
    </source>
</evidence>
<evidence type="ECO:0000313" key="3">
    <source>
        <dbReference type="Proteomes" id="UP000248340"/>
    </source>
</evidence>
<proteinExistence type="predicted"/>
<feature type="region of interest" description="Disordered" evidence="1">
    <location>
        <begin position="1"/>
        <end position="76"/>
    </location>
</feature>
<name>A0A319DD16_9EURO</name>
<sequence length="108" mass="12301">MRNRSLTVNKQWVGGTRKVEKRVRKRAVQRALGADGRRRRERQRQSETARARAREGESAEKKARGAEPVERKGSLVETRKGSAVTYVPDLYEDATDGTTRYSFLHSSP</sequence>
<evidence type="ECO:0000256" key="1">
    <source>
        <dbReference type="SAM" id="MobiDB-lite"/>
    </source>
</evidence>